<dbReference type="OrthoDB" id="1160303at2"/>
<dbReference type="EMBL" id="AQRA01000005">
    <property type="protein sequence ID" value="EZH73398.1"/>
    <property type="molecule type" value="Genomic_DNA"/>
</dbReference>
<dbReference type="GO" id="GO:0006352">
    <property type="term" value="P:DNA-templated transcription initiation"/>
    <property type="evidence" value="ECO:0007669"/>
    <property type="project" value="InterPro"/>
</dbReference>
<name>A0A023BUA5_9FLAO</name>
<dbReference type="RefSeq" id="WP_034242102.1">
    <property type="nucleotide sequence ID" value="NZ_AQRA01000005.1"/>
</dbReference>
<dbReference type="AlphaFoldDB" id="A0A023BUA5"/>
<evidence type="ECO:0000313" key="2">
    <source>
        <dbReference type="Proteomes" id="UP000023541"/>
    </source>
</evidence>
<dbReference type="eggNOG" id="ENOG5030RGM">
    <property type="taxonomic scope" value="Bacteria"/>
</dbReference>
<protein>
    <recommendedName>
        <fullName evidence="3">RNA polymerase sigma-70 region 2 domain-containing protein</fullName>
    </recommendedName>
</protein>
<organism evidence="1 2">
    <name type="scientific">Aquimarina atlantica</name>
    <dbReference type="NCBI Taxonomy" id="1317122"/>
    <lineage>
        <taxon>Bacteria</taxon>
        <taxon>Pseudomonadati</taxon>
        <taxon>Bacteroidota</taxon>
        <taxon>Flavobacteriia</taxon>
        <taxon>Flavobacteriales</taxon>
        <taxon>Flavobacteriaceae</taxon>
        <taxon>Aquimarina</taxon>
    </lineage>
</organism>
<comment type="caution">
    <text evidence="1">The sequence shown here is derived from an EMBL/GenBank/DDBJ whole genome shotgun (WGS) entry which is preliminary data.</text>
</comment>
<accession>A0A023BUA5</accession>
<gene>
    <name evidence="1" type="ORF">ATO12_15775</name>
</gene>
<dbReference type="Gene3D" id="1.10.1740.10">
    <property type="match status" value="1"/>
</dbReference>
<proteinExistence type="predicted"/>
<dbReference type="GO" id="GO:0003700">
    <property type="term" value="F:DNA-binding transcription factor activity"/>
    <property type="evidence" value="ECO:0007669"/>
    <property type="project" value="InterPro"/>
</dbReference>
<dbReference type="SUPFAM" id="SSF88946">
    <property type="entry name" value="Sigma2 domain of RNA polymerase sigma factors"/>
    <property type="match status" value="1"/>
</dbReference>
<evidence type="ECO:0008006" key="3">
    <source>
        <dbReference type="Google" id="ProtNLM"/>
    </source>
</evidence>
<evidence type="ECO:0000313" key="1">
    <source>
        <dbReference type="EMBL" id="EZH73398.1"/>
    </source>
</evidence>
<reference evidence="1 2" key="1">
    <citation type="submission" date="2014-04" db="EMBL/GenBank/DDBJ databases">
        <title>Aquimarina sp. 22II-S11-z7 Genome Sequencing.</title>
        <authorList>
            <person name="Lai Q."/>
        </authorList>
    </citation>
    <scope>NUCLEOTIDE SEQUENCE [LARGE SCALE GENOMIC DNA]</scope>
    <source>
        <strain evidence="1 2">22II-S11-z7</strain>
    </source>
</reference>
<sequence length="200" mass="23609">MNSSTLKKIIEQAIQGNELPFDRFVEDLFEQLKPKLLSLTQSLQEAEDIFIGAMQKFWERFVVLQEKLPENSVGYIFVMCKNNWLISKRHPWNSVVLKETISEDQKFNDQNNNNINDSIENLEIEWLQKRALSEALDSLSQKCKTLMQTEIDSDTKLKDLQEQLGYVNYQALVQAKYNCKKRLIKKVYEIFEQLMAHKQR</sequence>
<keyword evidence="2" id="KW-1185">Reference proteome</keyword>
<dbReference type="InterPro" id="IPR013325">
    <property type="entry name" value="RNA_pol_sigma_r2"/>
</dbReference>
<dbReference type="STRING" id="1317122.ATO12_15775"/>
<dbReference type="Proteomes" id="UP000023541">
    <property type="component" value="Unassembled WGS sequence"/>
</dbReference>